<dbReference type="AlphaFoldDB" id="A0ABD5YW49"/>
<feature type="binding site" evidence="16">
    <location>
        <position position="178"/>
    </location>
    <ligand>
        <name>Mn(2+)</name>
        <dbReference type="ChEBI" id="CHEBI:29035"/>
        <label>1</label>
    </ligand>
</feature>
<dbReference type="RefSeq" id="WP_264822373.1">
    <property type="nucleotide sequence ID" value="NZ_CP110249.1"/>
</dbReference>
<organism evidence="19 20">
    <name type="scientific">Halocatena marina</name>
    <dbReference type="NCBI Taxonomy" id="2934937"/>
    <lineage>
        <taxon>Archaea</taxon>
        <taxon>Methanobacteriati</taxon>
        <taxon>Methanobacteriota</taxon>
        <taxon>Stenosarchaea group</taxon>
        <taxon>Halobacteria</taxon>
        <taxon>Halobacteriales</taxon>
        <taxon>Natronomonadaceae</taxon>
        <taxon>Halocatena</taxon>
    </lineage>
</organism>
<evidence type="ECO:0000313" key="19">
    <source>
        <dbReference type="EMBL" id="MFC7191978.1"/>
    </source>
</evidence>
<accession>A0ABD5YW49</accession>
<evidence type="ECO:0000256" key="15">
    <source>
        <dbReference type="PIRSR" id="PIRSR601233-2"/>
    </source>
</evidence>
<name>A0ABD5YW49_9EURY</name>
<keyword evidence="7 15" id="KW-0342">GTP-binding</keyword>
<dbReference type="EMBL" id="JBHTAX010000001">
    <property type="protein sequence ID" value="MFC7188400.1"/>
    <property type="molecule type" value="Genomic_DNA"/>
</dbReference>
<comment type="caution">
    <text evidence="19">The sequence shown here is derived from an EMBL/GenBank/DDBJ whole genome shotgun (WGS) entry which is preliminary data.</text>
</comment>
<keyword evidence="4" id="KW-0436">Ligase</keyword>
<evidence type="ECO:0000256" key="8">
    <source>
        <dbReference type="ARBA" id="ARBA00023211"/>
    </source>
</evidence>
<feature type="binding site" evidence="15">
    <location>
        <begin position="337"/>
        <end position="340"/>
    </location>
    <ligand>
        <name>GMP</name>
        <dbReference type="ChEBI" id="CHEBI:58115"/>
    </ligand>
</feature>
<comment type="catalytic activity">
    <reaction evidence="12">
        <text>a 3'-end 3'-phospho-ribonucleotide-RNA + a 5'-end dephospho-ribonucleoside-RNA + GTP = a ribonucleotidyl-ribonucleotide-RNA + GMP + diphosphate</text>
        <dbReference type="Rhea" id="RHEA:68076"/>
        <dbReference type="Rhea" id="RHEA-COMP:10463"/>
        <dbReference type="Rhea" id="RHEA-COMP:13936"/>
        <dbReference type="Rhea" id="RHEA-COMP:17355"/>
        <dbReference type="ChEBI" id="CHEBI:33019"/>
        <dbReference type="ChEBI" id="CHEBI:37565"/>
        <dbReference type="ChEBI" id="CHEBI:58115"/>
        <dbReference type="ChEBI" id="CHEBI:83062"/>
        <dbReference type="ChEBI" id="CHEBI:138284"/>
        <dbReference type="ChEBI" id="CHEBI:173118"/>
        <dbReference type="EC" id="6.5.1.8"/>
    </reaction>
</comment>
<dbReference type="Gene3D" id="3.90.1860.10">
    <property type="entry name" value="tRNA-splicing ligase RtcB"/>
    <property type="match status" value="1"/>
</dbReference>
<evidence type="ECO:0000256" key="1">
    <source>
        <dbReference type="ARBA" id="ARBA00008071"/>
    </source>
</evidence>
<dbReference type="InterPro" id="IPR052915">
    <property type="entry name" value="RtcB-like"/>
</dbReference>
<reference evidence="20" key="2">
    <citation type="journal article" date="2019" name="Int. J. Syst. Evol. Microbiol.">
        <title>The Global Catalogue of Microorganisms (GCM) 10K type strain sequencing project: providing services to taxonomists for standard genome sequencing and annotation.</title>
        <authorList>
            <consortium name="The Broad Institute Genomics Platform"/>
            <consortium name="The Broad Institute Genome Sequencing Center for Infectious Disease"/>
            <person name="Wu L."/>
            <person name="Ma J."/>
        </authorList>
    </citation>
    <scope>NUCLEOTIDE SEQUENCE [LARGE SCALE GENOMIC DNA]</scope>
    <source>
        <strain evidence="20">RDMS1</strain>
    </source>
</reference>
<evidence type="ECO:0000256" key="12">
    <source>
        <dbReference type="ARBA" id="ARBA00047746"/>
    </source>
</evidence>
<evidence type="ECO:0000313" key="17">
    <source>
        <dbReference type="EMBL" id="MFC7188400.1"/>
    </source>
</evidence>
<reference evidence="19" key="3">
    <citation type="submission" date="2024-09" db="EMBL/GenBank/DDBJ databases">
        <authorList>
            <person name="Sun Q."/>
        </authorList>
    </citation>
    <scope>NUCLEOTIDE SEQUENCE</scope>
    <source>
        <strain evidence="19">NBRC 107106</strain>
    </source>
</reference>
<evidence type="ECO:0000256" key="14">
    <source>
        <dbReference type="PIRSR" id="PIRSR601233-1"/>
    </source>
</evidence>
<dbReference type="InterPro" id="IPR036025">
    <property type="entry name" value="RtcB-like_sf"/>
</dbReference>
<dbReference type="EMBL" id="JBHTAX010000001">
    <property type="protein sequence ID" value="MFC7191913.1"/>
    <property type="molecule type" value="Genomic_DNA"/>
</dbReference>
<evidence type="ECO:0000256" key="9">
    <source>
        <dbReference type="ARBA" id="ARBA00030221"/>
    </source>
</evidence>
<evidence type="ECO:0000313" key="18">
    <source>
        <dbReference type="EMBL" id="MFC7191913.1"/>
    </source>
</evidence>
<evidence type="ECO:0000256" key="5">
    <source>
        <dbReference type="ARBA" id="ARBA00022723"/>
    </source>
</evidence>
<evidence type="ECO:0000256" key="7">
    <source>
        <dbReference type="ARBA" id="ARBA00023134"/>
    </source>
</evidence>
<comment type="similarity">
    <text evidence="1">Belongs to the RtcB family.</text>
</comment>
<keyword evidence="5 16" id="KW-0479">Metal-binding</keyword>
<evidence type="ECO:0000256" key="6">
    <source>
        <dbReference type="ARBA" id="ARBA00022741"/>
    </source>
</evidence>
<dbReference type="EMBL" id="JBHTAX010000002">
    <property type="protein sequence ID" value="MFC7191978.1"/>
    <property type="molecule type" value="Genomic_DNA"/>
</dbReference>
<dbReference type="Proteomes" id="UP001596417">
    <property type="component" value="Unassembled WGS sequence"/>
</dbReference>
<feature type="binding site" evidence="16">
    <location>
        <position position="311"/>
    </location>
    <ligand>
        <name>Mn(2+)</name>
        <dbReference type="ChEBI" id="CHEBI:29035"/>
        <label>2</label>
    </ligand>
</feature>
<dbReference type="GO" id="GO:0170057">
    <property type="term" value="F:RNA ligase (GTP) activity"/>
    <property type="evidence" value="ECO:0007669"/>
    <property type="project" value="UniProtKB-EC"/>
</dbReference>
<dbReference type="EC" id="6.5.1.8" evidence="3"/>
<proteinExistence type="inferred from homology"/>
<keyword evidence="20" id="KW-1185">Reference proteome</keyword>
<comment type="function">
    <text evidence="11">Essential for tRNA splicing and maturation. Acts by directly joining spliced tRNA halves to mature-sized tRNAs. Joins RNA with 2',3'-cyclic-phosphate or 3'-phosphate ends to RNA with 5'-hydroxy ends.</text>
</comment>
<evidence type="ECO:0000256" key="16">
    <source>
        <dbReference type="PIRSR" id="PIRSR601233-3"/>
    </source>
</evidence>
<dbReference type="SUPFAM" id="SSF103365">
    <property type="entry name" value="Hypothetical protein PH1602"/>
    <property type="match status" value="1"/>
</dbReference>
<dbReference type="PANTHER" id="PTHR43749">
    <property type="entry name" value="RNA-SPLICING LIGASE RTCB"/>
    <property type="match status" value="1"/>
</dbReference>
<reference evidence="19" key="1">
    <citation type="journal article" date="2014" name="Int. J. Syst. Evol. Microbiol.">
        <title>Complete genome sequence of Corynebacterium casei LMG S-19264T (=DSM 44701T), isolated from a smear-ripened cheese.</title>
        <authorList>
            <consortium name="US DOE Joint Genome Institute (JGI-PGF)"/>
            <person name="Walter F."/>
            <person name="Albersmeier A."/>
            <person name="Kalinowski J."/>
            <person name="Ruckert C."/>
        </authorList>
    </citation>
    <scope>NUCLEOTIDE SEQUENCE [LARGE SCALE GENOMIC DNA]</scope>
    <source>
        <strain evidence="19">NBRC 107106</strain>
    </source>
</reference>
<comment type="cofactor">
    <cofactor evidence="16">
        <name>Mn(2+)</name>
        <dbReference type="ChEBI" id="CHEBI:29035"/>
    </cofactor>
    <text evidence="16">Binds 2 manganese ions per subunit.</text>
</comment>
<evidence type="ECO:0000313" key="20">
    <source>
        <dbReference type="Proteomes" id="UP001596417"/>
    </source>
</evidence>
<feature type="active site" description="GMP-histidine intermediate" evidence="14">
    <location>
        <position position="361"/>
    </location>
</feature>
<dbReference type="GO" id="GO:0046872">
    <property type="term" value="F:metal ion binding"/>
    <property type="evidence" value="ECO:0007669"/>
    <property type="project" value="UniProtKB-KW"/>
</dbReference>
<dbReference type="PANTHER" id="PTHR43749:SF2">
    <property type="entry name" value="RNA-SPLICING LIGASE RTCB"/>
    <property type="match status" value="1"/>
</dbReference>
<keyword evidence="8 16" id="KW-0464">Manganese</keyword>
<evidence type="ECO:0000256" key="3">
    <source>
        <dbReference type="ARBA" id="ARBA00012726"/>
    </source>
</evidence>
<comment type="catalytic activity">
    <reaction evidence="13">
        <text>a 3'-end 2',3'-cyclophospho-ribonucleotide-RNA + a 5'-end dephospho-ribonucleoside-RNA + GTP + H2O = a ribonucleotidyl-ribonucleotide-RNA + GMP + diphosphate + H(+)</text>
        <dbReference type="Rhea" id="RHEA:68080"/>
        <dbReference type="Rhea" id="RHEA-COMP:10464"/>
        <dbReference type="Rhea" id="RHEA-COMP:13936"/>
        <dbReference type="Rhea" id="RHEA-COMP:17355"/>
        <dbReference type="ChEBI" id="CHEBI:15377"/>
        <dbReference type="ChEBI" id="CHEBI:15378"/>
        <dbReference type="ChEBI" id="CHEBI:33019"/>
        <dbReference type="ChEBI" id="CHEBI:37565"/>
        <dbReference type="ChEBI" id="CHEBI:58115"/>
        <dbReference type="ChEBI" id="CHEBI:83064"/>
        <dbReference type="ChEBI" id="CHEBI:138284"/>
        <dbReference type="ChEBI" id="CHEBI:173118"/>
        <dbReference type="EC" id="6.5.1.8"/>
    </reaction>
</comment>
<dbReference type="GO" id="GO:0005525">
    <property type="term" value="F:GTP binding"/>
    <property type="evidence" value="ECO:0007669"/>
    <property type="project" value="UniProtKB-KW"/>
</dbReference>
<keyword evidence="6 15" id="KW-0547">Nucleotide-binding</keyword>
<evidence type="ECO:0000256" key="10">
    <source>
        <dbReference type="ARBA" id="ARBA00033766"/>
    </source>
</evidence>
<protein>
    <recommendedName>
        <fullName evidence="10">tRNA-splicing ligase RtcB</fullName>
        <ecNumber evidence="3">6.5.1.8</ecNumber>
    </recommendedName>
    <alternativeName>
        <fullName evidence="9">3'-phosphate/5'-hydroxy nucleic acid ligase</fullName>
    </alternativeName>
</protein>
<feature type="binding site" evidence="15">
    <location>
        <begin position="361"/>
        <end position="364"/>
    </location>
    <ligand>
        <name>GMP</name>
        <dbReference type="ChEBI" id="CHEBI:58115"/>
    </ligand>
</feature>
<sequence length="435" mass="48717">MIEINGKHTDAVVQTPDGHDDLLDDMAVEQIQKMVSHEAFQEPVAIMPDSHAGSGAVIGFTMPLGNRVCPNTIGVDIGCGVDAVNLGPLPEFDLREADKKIREAVPFGFEVHDKPIAGFRNMPLEPMDDMLRHFSNEIDEHISHLGYGNFYIDDLLERVGYDKERAEQSIGTLGGGNHFIEISKSENTDDYWIVVHSGSRGLGLNIAQYWQNKATEERNGEMETIDYEAIREGFEGKEIEREIERRKAILPDPEHVRDTDLDYLEGEEAHGYYIDMLFAQQYALLNRDKIIREITDALEARKKGRHIRSIHNYIDFSDGIMRKGAIKAQTGHHSVIPLNMRDGTLIVEGKGNEDWNYSAPHGAGRMMSRTRAFNELSVGQFSREMGGIFSTSVGQSTLDESPMAYKPASVIEMAIEPTAEVIDRLTPVLNCKADQ</sequence>
<dbReference type="Pfam" id="PF01139">
    <property type="entry name" value="RtcB"/>
    <property type="match status" value="1"/>
</dbReference>
<feature type="binding site" evidence="16">
    <location>
        <position position="196"/>
    </location>
    <ligand>
        <name>Mn(2+)</name>
        <dbReference type="ChEBI" id="CHEBI:29035"/>
        <label>2</label>
    </ligand>
</feature>
<feature type="binding site" evidence="15">
    <location>
        <begin position="311"/>
        <end position="312"/>
    </location>
    <ligand>
        <name>GMP</name>
        <dbReference type="ChEBI" id="CHEBI:58115"/>
    </ligand>
</feature>
<evidence type="ECO:0000256" key="11">
    <source>
        <dbReference type="ARBA" id="ARBA00045316"/>
    </source>
</evidence>
<dbReference type="InterPro" id="IPR001233">
    <property type="entry name" value="RtcB"/>
</dbReference>
<dbReference type="GeneID" id="76201703"/>
<comment type="subunit">
    <text evidence="2">Monomer.</text>
</comment>
<feature type="binding site" evidence="15">
    <location>
        <begin position="177"/>
        <end position="181"/>
    </location>
    <ligand>
        <name>GMP</name>
        <dbReference type="ChEBI" id="CHEBI:58115"/>
    </ligand>
</feature>
<gene>
    <name evidence="17" type="ORF">ACFQL7_00040</name>
    <name evidence="18" type="ORF">ACFQL7_20385</name>
    <name evidence="19" type="ORF">ACFQL7_20725</name>
</gene>
<evidence type="ECO:0000256" key="13">
    <source>
        <dbReference type="ARBA" id="ARBA00049514"/>
    </source>
</evidence>
<evidence type="ECO:0000256" key="2">
    <source>
        <dbReference type="ARBA" id="ARBA00011245"/>
    </source>
</evidence>
<evidence type="ECO:0000256" key="4">
    <source>
        <dbReference type="ARBA" id="ARBA00022598"/>
    </source>
</evidence>
<feature type="binding site" evidence="16">
    <location>
        <position position="76"/>
    </location>
    <ligand>
        <name>Mn(2+)</name>
        <dbReference type="ChEBI" id="CHEBI:29035"/>
        <label>1</label>
    </ligand>
</feature>